<evidence type="ECO:0000313" key="2">
    <source>
        <dbReference type="EMBL" id="KWT94653.1"/>
    </source>
</evidence>
<dbReference type="PANTHER" id="PTHR37809:SF1">
    <property type="entry name" value="RIBOSOMAL PROTEIN S12 METHYLTHIOTRANSFERASE ACCESSORY FACTOR YCAO"/>
    <property type="match status" value="1"/>
</dbReference>
<organism evidence="2 3">
    <name type="scientific">Candidatus Magnetominusculus xianensis</name>
    <dbReference type="NCBI Taxonomy" id="1748249"/>
    <lineage>
        <taxon>Bacteria</taxon>
        <taxon>Pseudomonadati</taxon>
        <taxon>Nitrospirota</taxon>
        <taxon>Nitrospiria</taxon>
        <taxon>Nitrospirales</taxon>
        <taxon>Nitrospiraceae</taxon>
        <taxon>Candidatus Magnetominusculus</taxon>
    </lineage>
</organism>
<comment type="caution">
    <text evidence="2">The sequence shown here is derived from an EMBL/GenBank/DDBJ whole genome shotgun (WGS) entry which is preliminary data.</text>
</comment>
<dbReference type="RefSeq" id="WP_085050724.1">
    <property type="nucleotide sequence ID" value="NZ_LNQR01000004.1"/>
</dbReference>
<dbReference type="EMBL" id="LNQR01000004">
    <property type="protein sequence ID" value="KWT94653.1"/>
    <property type="molecule type" value="Genomic_DNA"/>
</dbReference>
<dbReference type="Pfam" id="PF02624">
    <property type="entry name" value="YcaO"/>
    <property type="match status" value="1"/>
</dbReference>
<feature type="domain" description="YcaO" evidence="1">
    <location>
        <begin position="80"/>
        <end position="423"/>
    </location>
</feature>
<dbReference type="Gene3D" id="3.30.1330.230">
    <property type="match status" value="2"/>
</dbReference>
<proteinExistence type="predicted"/>
<dbReference type="InterPro" id="IPR003776">
    <property type="entry name" value="YcaO-like_dom"/>
</dbReference>
<accession>A0ABR5SP00</accession>
<dbReference type="PANTHER" id="PTHR37809">
    <property type="entry name" value="RIBOSOMAL PROTEIN S12 METHYLTHIOTRANSFERASE ACCESSORY FACTOR YCAO"/>
    <property type="match status" value="1"/>
</dbReference>
<protein>
    <submittedName>
        <fullName evidence="2">YcaO-like domain protein</fullName>
    </submittedName>
</protein>
<evidence type="ECO:0000313" key="3">
    <source>
        <dbReference type="Proteomes" id="UP000060487"/>
    </source>
</evidence>
<keyword evidence="3" id="KW-1185">Reference proteome</keyword>
<dbReference type="PROSITE" id="PS51664">
    <property type="entry name" value="YCAO"/>
    <property type="match status" value="1"/>
</dbReference>
<evidence type="ECO:0000259" key="1">
    <source>
        <dbReference type="PROSITE" id="PS51664"/>
    </source>
</evidence>
<reference evidence="2 3" key="1">
    <citation type="submission" date="2015-11" db="EMBL/GenBank/DDBJ databases">
        <authorList>
            <person name="Lin W."/>
        </authorList>
    </citation>
    <scope>NUCLEOTIDE SEQUENCE [LARGE SCALE GENOMIC DNA]</scope>
    <source>
        <strain evidence="2 3">HCH-1</strain>
    </source>
</reference>
<sequence length="423" mass="46732">MSAANGDAVNYRGAFYSQPKECHDGLYRTFSPSETLKRIAPCFRTVGLTRLSDITGLDRIGIPVVASIRPGAKTITTSSGKGATIEAAMASGAMESIEVFHAETIDYPVIISSYKELSKRCNIIELHQLALTKHSIFNVNRPEKWVMGWDIATQCEVAAPLLQVSLDYAYGLDGLTISFQMGSNGLASGNHFLEALSSALFEVIERDAIACYTEANVKRSCPLKRIDPSTIGYDSVTKLIERFESAHVRPVIFDYTVDTEVPVFVTYIYDLNSRHMGVYKGAGAHLDPETALVRSLTEAAQSRLLVIVGSRDDIFRHTYSSLKLDDNAVILNYFNKSGQTMSAFDRHDESTGTFEGDILLCIKKLRRAGLNRVIVYDLTKPDIGIPVLRVIVPGAEGYMFKHYTPGTRAKKFAASFAAREVWQ</sequence>
<name>A0ABR5SP00_9BACT</name>
<gene>
    <name evidence="2" type="ORF">ASN18_0192</name>
</gene>
<dbReference type="Proteomes" id="UP000060487">
    <property type="component" value="Unassembled WGS sequence"/>
</dbReference>
<dbReference type="NCBIfam" id="TIGR00702">
    <property type="entry name" value="YcaO-type kinase domain"/>
    <property type="match status" value="1"/>
</dbReference>